<comment type="caution">
    <text evidence="2">The sequence shown here is derived from an EMBL/GenBank/DDBJ whole genome shotgun (WGS) entry which is preliminary data.</text>
</comment>
<protein>
    <submittedName>
        <fullName evidence="2">Uncharacterized protein</fullName>
    </submittedName>
</protein>
<dbReference type="RefSeq" id="WP_317942948.1">
    <property type="nucleotide sequence ID" value="NZ_JAUBDI010000004.1"/>
</dbReference>
<evidence type="ECO:0000313" key="3">
    <source>
        <dbReference type="Proteomes" id="UP001282284"/>
    </source>
</evidence>
<reference evidence="2 3" key="1">
    <citation type="submission" date="2023-06" db="EMBL/GenBank/DDBJ databases">
        <title>Sporosarcina sp. nov., isolated from Korean traditional fermented seafood 'Jeotgal'.</title>
        <authorList>
            <person name="Yang A.I."/>
            <person name="Shin N.-R."/>
        </authorList>
    </citation>
    <scope>NUCLEOTIDE SEQUENCE [LARGE SCALE GENOMIC DNA]</scope>
    <source>
        <strain evidence="2 3">KCTC13119</strain>
    </source>
</reference>
<accession>A0ABU4G9D5</accession>
<dbReference type="EMBL" id="JAUBDI010000004">
    <property type="protein sequence ID" value="MDW0112943.1"/>
    <property type="molecule type" value="Genomic_DNA"/>
</dbReference>
<feature type="chain" id="PRO_5047258965" evidence="1">
    <location>
        <begin position="24"/>
        <end position="184"/>
    </location>
</feature>
<gene>
    <name evidence="2" type="ORF">QT711_07075</name>
</gene>
<evidence type="ECO:0000256" key="1">
    <source>
        <dbReference type="SAM" id="SignalP"/>
    </source>
</evidence>
<evidence type="ECO:0000313" key="2">
    <source>
        <dbReference type="EMBL" id="MDW0112943.1"/>
    </source>
</evidence>
<keyword evidence="1" id="KW-0732">Signal</keyword>
<organism evidence="2 3">
    <name type="scientific">Sporosarcina saromensis</name>
    <dbReference type="NCBI Taxonomy" id="359365"/>
    <lineage>
        <taxon>Bacteria</taxon>
        <taxon>Bacillati</taxon>
        <taxon>Bacillota</taxon>
        <taxon>Bacilli</taxon>
        <taxon>Bacillales</taxon>
        <taxon>Caryophanaceae</taxon>
        <taxon>Sporosarcina</taxon>
    </lineage>
</organism>
<name>A0ABU4G9D5_9BACL</name>
<dbReference type="PROSITE" id="PS51257">
    <property type="entry name" value="PROKAR_LIPOPROTEIN"/>
    <property type="match status" value="1"/>
</dbReference>
<proteinExistence type="predicted"/>
<keyword evidence="3" id="KW-1185">Reference proteome</keyword>
<feature type="signal peptide" evidence="1">
    <location>
        <begin position="1"/>
        <end position="23"/>
    </location>
</feature>
<dbReference type="Proteomes" id="UP001282284">
    <property type="component" value="Unassembled WGS sequence"/>
</dbReference>
<sequence length="184" mass="20649">MKKGLVSLAIIGLLAGCSVSSNGNTPSKNVSYPQEAEMQADDFVYKLYTEKETYDEFEETAIYAELTYVGDQESIVISHAASPFYFPIKELTRNYEIDYAMNEPLIHTTLKKGVPFKVKYEFAGGYSDEDEAAKREFIQTIVDKGFPTGKYVVSGSAQFYVESSIEGENPNSYDMRVNIGFDVR</sequence>